<organism evidence="2 3">
    <name type="scientific">Glycine soja</name>
    <name type="common">Wild soybean</name>
    <dbReference type="NCBI Taxonomy" id="3848"/>
    <lineage>
        <taxon>Eukaryota</taxon>
        <taxon>Viridiplantae</taxon>
        <taxon>Streptophyta</taxon>
        <taxon>Embryophyta</taxon>
        <taxon>Tracheophyta</taxon>
        <taxon>Spermatophyta</taxon>
        <taxon>Magnoliopsida</taxon>
        <taxon>eudicotyledons</taxon>
        <taxon>Gunneridae</taxon>
        <taxon>Pentapetalae</taxon>
        <taxon>rosids</taxon>
        <taxon>fabids</taxon>
        <taxon>Fabales</taxon>
        <taxon>Fabaceae</taxon>
        <taxon>Papilionoideae</taxon>
        <taxon>50 kb inversion clade</taxon>
        <taxon>NPAAA clade</taxon>
        <taxon>indigoferoid/millettioid clade</taxon>
        <taxon>Phaseoleae</taxon>
        <taxon>Glycine</taxon>
        <taxon>Glycine subgen. Soja</taxon>
    </lineage>
</organism>
<protein>
    <submittedName>
        <fullName evidence="2">Uncharacterized protein</fullName>
    </submittedName>
</protein>
<comment type="caution">
    <text evidence="2">The sequence shown here is derived from an EMBL/GenBank/DDBJ whole genome shotgun (WGS) entry which is preliminary data.</text>
</comment>
<proteinExistence type="predicted"/>
<evidence type="ECO:0000256" key="1">
    <source>
        <dbReference type="SAM" id="MobiDB-lite"/>
    </source>
</evidence>
<dbReference type="Proteomes" id="UP000289340">
    <property type="component" value="Chromosome 20"/>
</dbReference>
<dbReference type="EMBL" id="QZWG01000020">
    <property type="protein sequence ID" value="RZB45498.1"/>
    <property type="molecule type" value="Genomic_DNA"/>
</dbReference>
<gene>
    <name evidence="2" type="ORF">D0Y65_055016</name>
</gene>
<keyword evidence="3" id="KW-1185">Reference proteome</keyword>
<feature type="region of interest" description="Disordered" evidence="1">
    <location>
        <begin position="1"/>
        <end position="27"/>
    </location>
</feature>
<name>A0A445F9K4_GLYSO</name>
<accession>A0A445F9K4</accession>
<dbReference type="AlphaFoldDB" id="A0A445F9K4"/>
<evidence type="ECO:0000313" key="3">
    <source>
        <dbReference type="Proteomes" id="UP000289340"/>
    </source>
</evidence>
<evidence type="ECO:0000313" key="2">
    <source>
        <dbReference type="EMBL" id="RZB45498.1"/>
    </source>
</evidence>
<reference evidence="2 3" key="1">
    <citation type="submission" date="2018-09" db="EMBL/GenBank/DDBJ databases">
        <title>A high-quality reference genome of wild soybean provides a powerful tool to mine soybean genomes.</title>
        <authorList>
            <person name="Xie M."/>
            <person name="Chung C.Y.L."/>
            <person name="Li M.-W."/>
            <person name="Wong F.-L."/>
            <person name="Chan T.-F."/>
            <person name="Lam H.-M."/>
        </authorList>
    </citation>
    <scope>NUCLEOTIDE SEQUENCE [LARGE SCALE GENOMIC DNA]</scope>
    <source>
        <strain evidence="3">cv. W05</strain>
        <tissue evidence="2">Hypocotyl of etiolated seedlings</tissue>
    </source>
</reference>
<sequence length="90" mass="9949">MLSLVTMERSQSYKGRPRASDGRSLATSSEMGVKKCFCEEPMLFSLATCSQLEIQHLALEIQPLVLLLGLEIQQLGPQMQSLVILLGLEI</sequence>